<dbReference type="InterPro" id="IPR041963">
    <property type="entry name" value="BsuBI/PstI_C_sf"/>
</dbReference>
<organism evidence="3 4">
    <name type="scientific">Aquimarina hainanensis</name>
    <dbReference type="NCBI Taxonomy" id="1578017"/>
    <lineage>
        <taxon>Bacteria</taxon>
        <taxon>Pseudomonadati</taxon>
        <taxon>Bacteroidota</taxon>
        <taxon>Flavobacteriia</taxon>
        <taxon>Flavobacteriales</taxon>
        <taxon>Flavobacteriaceae</taxon>
        <taxon>Aquimarina</taxon>
    </lineage>
</organism>
<proteinExistence type="predicted"/>
<dbReference type="RefSeq" id="WP_378253614.1">
    <property type="nucleotide sequence ID" value="NZ_JBHSJV010000001.1"/>
</dbReference>
<evidence type="ECO:0000313" key="3">
    <source>
        <dbReference type="EMBL" id="MFD2592086.1"/>
    </source>
</evidence>
<protein>
    <submittedName>
        <fullName evidence="3">BsuBI/PstI family type II restriction endonuclease</fullName>
    </submittedName>
</protein>
<dbReference type="EMBL" id="JBHULX010000030">
    <property type="protein sequence ID" value="MFD2592086.1"/>
    <property type="molecule type" value="Genomic_DNA"/>
</dbReference>
<evidence type="ECO:0000259" key="2">
    <source>
        <dbReference type="Pfam" id="PF17728"/>
    </source>
</evidence>
<dbReference type="GO" id="GO:0004519">
    <property type="term" value="F:endonuclease activity"/>
    <property type="evidence" value="ECO:0007669"/>
    <property type="project" value="UniProtKB-KW"/>
</dbReference>
<dbReference type="InterPro" id="IPR009528">
    <property type="entry name" value="Restrct_endonuc_II_BsuBI_C"/>
</dbReference>
<name>A0ABW5NAE6_9FLAO</name>
<dbReference type="Gene3D" id="1.10.10.1820">
    <property type="entry name" value="BsuBI/PstI restriction endonuclease-like"/>
    <property type="match status" value="1"/>
</dbReference>
<reference evidence="4" key="1">
    <citation type="journal article" date="2019" name="Int. J. Syst. Evol. Microbiol.">
        <title>The Global Catalogue of Microorganisms (GCM) 10K type strain sequencing project: providing services to taxonomists for standard genome sequencing and annotation.</title>
        <authorList>
            <consortium name="The Broad Institute Genomics Platform"/>
            <consortium name="The Broad Institute Genome Sequencing Center for Infectious Disease"/>
            <person name="Wu L."/>
            <person name="Ma J."/>
        </authorList>
    </citation>
    <scope>NUCLEOTIDE SEQUENCE [LARGE SCALE GENOMIC DNA]</scope>
    <source>
        <strain evidence="4">KCTC 42423</strain>
    </source>
</reference>
<dbReference type="Pfam" id="PF06616">
    <property type="entry name" value="BsuBI_PstI_RE"/>
    <property type="match status" value="1"/>
</dbReference>
<keyword evidence="3" id="KW-0255">Endonuclease</keyword>
<gene>
    <name evidence="3" type="ORF">ACFSTE_14700</name>
</gene>
<keyword evidence="3" id="KW-0540">Nuclease</keyword>
<dbReference type="InterPro" id="IPR041962">
    <property type="entry name" value="BsuBI/PstI_N_sf"/>
</dbReference>
<dbReference type="Proteomes" id="UP001597459">
    <property type="component" value="Unassembled WGS sequence"/>
</dbReference>
<feature type="domain" description="BsuBI/PstI restriction endonuclease" evidence="1">
    <location>
        <begin position="163"/>
        <end position="316"/>
    </location>
</feature>
<keyword evidence="4" id="KW-1185">Reference proteome</keyword>
<sequence>MKNSNLSLFPENINKQEEAQKILEELGLPEAQLNERSALTFLALLNLKPDQNWENIENPLMGVTPIMQWINTFYNKKYAANTREAIRRQTLHQFVDGGVVAYNPDRPDRPPNSPKACYQILPELKEVLSYYGTKEWRKHLDAFLRHKETLVEQYAMARNMSKVPLKINQDKTFYLTPGKHSILIKQIIEVFGPKFVPGAELIYVGDTENKKGYYLKDRMLELGVEIDDKGKFPDVVLYFEKENWLILAESVTSHGPVDGKRYKELNNLFGGSTAGLVFVTAFLDRKMMSKYIADISWETEVWVAEDPEHMIHFNGHKFLGPY</sequence>
<dbReference type="Pfam" id="PF17728">
    <property type="entry name" value="BsuBI_PstI_RE_N"/>
    <property type="match status" value="1"/>
</dbReference>
<comment type="caution">
    <text evidence="3">The sequence shown here is derived from an EMBL/GenBank/DDBJ whole genome shotgun (WGS) entry which is preliminary data.</text>
</comment>
<accession>A0ABW5NAE6</accession>
<dbReference type="InterPro" id="IPR041454">
    <property type="entry name" value="BsuBI/PstI_N"/>
</dbReference>
<keyword evidence="3" id="KW-0378">Hydrolase</keyword>
<feature type="domain" description="BsuBI/PstI restriction endonuclease HTH" evidence="2">
    <location>
        <begin position="14"/>
        <end position="152"/>
    </location>
</feature>
<dbReference type="Gene3D" id="3.40.1350.80">
    <property type="match status" value="1"/>
</dbReference>
<evidence type="ECO:0000259" key="1">
    <source>
        <dbReference type="Pfam" id="PF06616"/>
    </source>
</evidence>
<evidence type="ECO:0000313" key="4">
    <source>
        <dbReference type="Proteomes" id="UP001597459"/>
    </source>
</evidence>